<sequence length="196" mass="21443">MLTFSSLLLKGVEETSKVLAKVLDVVLCLCRVSQGGKVISIGRKMMAKIKGSVSSLILYFYESKTHEFAPEADVSNTKPITNQAEGRGWFYPFKVCLMLLLVLTNGTRGVGGEDIGSPLIPGNTAMNSLLVKKNLRGHNREMLGTEAAATDDSINYKAFQHGYSPPNNPVGKQANPHQRPCNPGEYCRQGKKEKKN</sequence>
<dbReference type="RefSeq" id="XP_022774571.1">
    <property type="nucleotide sequence ID" value="XM_022918836.1"/>
</dbReference>
<dbReference type="AlphaFoldDB" id="A0A6P6BBT9"/>
<dbReference type="GeneID" id="111316744"/>
<proteinExistence type="predicted"/>
<evidence type="ECO:0000313" key="3">
    <source>
        <dbReference type="RefSeq" id="XP_022774571.1"/>
    </source>
</evidence>
<dbReference type="Proteomes" id="UP000515121">
    <property type="component" value="Unplaced"/>
</dbReference>
<protein>
    <submittedName>
        <fullName evidence="3">Uncharacterized protein LOC111316744</fullName>
    </submittedName>
</protein>
<organism evidence="2 3">
    <name type="scientific">Durio zibethinus</name>
    <name type="common">Durian</name>
    <dbReference type="NCBI Taxonomy" id="66656"/>
    <lineage>
        <taxon>Eukaryota</taxon>
        <taxon>Viridiplantae</taxon>
        <taxon>Streptophyta</taxon>
        <taxon>Embryophyta</taxon>
        <taxon>Tracheophyta</taxon>
        <taxon>Spermatophyta</taxon>
        <taxon>Magnoliopsida</taxon>
        <taxon>eudicotyledons</taxon>
        <taxon>Gunneridae</taxon>
        <taxon>Pentapetalae</taxon>
        <taxon>rosids</taxon>
        <taxon>malvids</taxon>
        <taxon>Malvales</taxon>
        <taxon>Malvaceae</taxon>
        <taxon>Helicteroideae</taxon>
        <taxon>Durio</taxon>
    </lineage>
</organism>
<dbReference type="OrthoDB" id="964173at2759"/>
<evidence type="ECO:0000313" key="2">
    <source>
        <dbReference type="Proteomes" id="UP000515121"/>
    </source>
</evidence>
<keyword evidence="2" id="KW-1185">Reference proteome</keyword>
<reference evidence="3" key="1">
    <citation type="submission" date="2025-08" db="UniProtKB">
        <authorList>
            <consortium name="RefSeq"/>
        </authorList>
    </citation>
    <scope>IDENTIFICATION</scope>
    <source>
        <tissue evidence="3">Fruit stalk</tissue>
    </source>
</reference>
<gene>
    <name evidence="3" type="primary">LOC111316744</name>
</gene>
<dbReference type="KEGG" id="dzi:111316744"/>
<evidence type="ECO:0000256" key="1">
    <source>
        <dbReference type="SAM" id="MobiDB-lite"/>
    </source>
</evidence>
<feature type="region of interest" description="Disordered" evidence="1">
    <location>
        <begin position="160"/>
        <end position="196"/>
    </location>
</feature>
<accession>A0A6P6BBT9</accession>
<name>A0A6P6BBT9_DURZI</name>